<accession>A0ABP0Y5H8</accession>
<evidence type="ECO:0000313" key="11">
    <source>
        <dbReference type="Proteomes" id="UP001642487"/>
    </source>
</evidence>
<comment type="subcellular location">
    <subcellularLocation>
        <location evidence="1">Secreted</location>
        <location evidence="1">Extracellular space</location>
        <location evidence="1">Apoplast</location>
    </subcellularLocation>
</comment>
<keyword evidence="11" id="KW-1185">Reference proteome</keyword>
<evidence type="ECO:0000256" key="4">
    <source>
        <dbReference type="ARBA" id="ARBA00022525"/>
    </source>
</evidence>
<dbReference type="PANTHER" id="PTHR33348">
    <property type="entry name" value="PRECURSOR OF CEP5"/>
    <property type="match status" value="1"/>
</dbReference>
<evidence type="ECO:0000313" key="10">
    <source>
        <dbReference type="EMBL" id="CAK9315237.1"/>
    </source>
</evidence>
<feature type="chain" id="PRO_5046216648" evidence="9">
    <location>
        <begin position="25"/>
        <end position="123"/>
    </location>
</feature>
<feature type="region of interest" description="Disordered" evidence="8">
    <location>
        <begin position="27"/>
        <end position="112"/>
    </location>
</feature>
<reference evidence="10 11" key="1">
    <citation type="submission" date="2024-03" db="EMBL/GenBank/DDBJ databases">
        <authorList>
            <person name="Gkanogiannis A."/>
            <person name="Becerra Lopez-Lavalle L."/>
        </authorList>
    </citation>
    <scope>NUCLEOTIDE SEQUENCE [LARGE SCALE GENOMIC DNA]</scope>
</reference>
<evidence type="ECO:0000256" key="2">
    <source>
        <dbReference type="ARBA" id="ARBA00008963"/>
    </source>
</evidence>
<dbReference type="InterPro" id="IPR033250">
    <property type="entry name" value="CEP"/>
</dbReference>
<evidence type="ECO:0000256" key="3">
    <source>
        <dbReference type="ARBA" id="ARBA00022523"/>
    </source>
</evidence>
<feature type="compositionally biased region" description="Polar residues" evidence="8">
    <location>
        <begin position="27"/>
        <end position="43"/>
    </location>
</feature>
<sequence>MGNYHFQAVCQCAILLLTIFTAFGTHQSQGRPLKPLTSSQIPLHSSPGDGFGESDVGSKDDFRPTTPGNSPGVGHHSVRRSGTVAATAAASQEGLKDDFRPTAPGHSPGIGHVLHHIASKPNA</sequence>
<gene>
    <name evidence="10" type="ORF">CITCOLO1_LOCUS7021</name>
</gene>
<evidence type="ECO:0000256" key="1">
    <source>
        <dbReference type="ARBA" id="ARBA00004271"/>
    </source>
</evidence>
<comment type="similarity">
    <text evidence="2">Belongs to the C-terminally encoded plant signaling peptide (CEP) family.</text>
</comment>
<keyword evidence="3" id="KW-0052">Apoplast</keyword>
<evidence type="ECO:0000256" key="8">
    <source>
        <dbReference type="SAM" id="MobiDB-lite"/>
    </source>
</evidence>
<name>A0ABP0Y5H8_9ROSI</name>
<keyword evidence="4" id="KW-0964">Secreted</keyword>
<dbReference type="EMBL" id="OZ021736">
    <property type="protein sequence ID" value="CAK9315237.1"/>
    <property type="molecule type" value="Genomic_DNA"/>
</dbReference>
<keyword evidence="7" id="KW-0379">Hydroxylation</keyword>
<dbReference type="Proteomes" id="UP001642487">
    <property type="component" value="Chromosome 2"/>
</dbReference>
<organism evidence="10 11">
    <name type="scientific">Citrullus colocynthis</name>
    <name type="common">colocynth</name>
    <dbReference type="NCBI Taxonomy" id="252529"/>
    <lineage>
        <taxon>Eukaryota</taxon>
        <taxon>Viridiplantae</taxon>
        <taxon>Streptophyta</taxon>
        <taxon>Embryophyta</taxon>
        <taxon>Tracheophyta</taxon>
        <taxon>Spermatophyta</taxon>
        <taxon>Magnoliopsida</taxon>
        <taxon>eudicotyledons</taxon>
        <taxon>Gunneridae</taxon>
        <taxon>Pentapetalae</taxon>
        <taxon>rosids</taxon>
        <taxon>fabids</taxon>
        <taxon>Cucurbitales</taxon>
        <taxon>Cucurbitaceae</taxon>
        <taxon>Benincaseae</taxon>
        <taxon>Citrullus</taxon>
    </lineage>
</organism>
<keyword evidence="5" id="KW-0372">Hormone</keyword>
<feature type="signal peptide" evidence="9">
    <location>
        <begin position="1"/>
        <end position="24"/>
    </location>
</feature>
<proteinExistence type="inferred from homology"/>
<keyword evidence="6 9" id="KW-0732">Signal</keyword>
<dbReference type="PANTHER" id="PTHR33348:SF44">
    <property type="entry name" value="PRECURSOR OF CEP6"/>
    <property type="match status" value="1"/>
</dbReference>
<evidence type="ECO:0000256" key="6">
    <source>
        <dbReference type="ARBA" id="ARBA00022729"/>
    </source>
</evidence>
<evidence type="ECO:0000256" key="5">
    <source>
        <dbReference type="ARBA" id="ARBA00022702"/>
    </source>
</evidence>
<evidence type="ECO:0000256" key="7">
    <source>
        <dbReference type="ARBA" id="ARBA00023278"/>
    </source>
</evidence>
<protein>
    <submittedName>
        <fullName evidence="10">Uncharacterized protein</fullName>
    </submittedName>
</protein>
<evidence type="ECO:0000256" key="9">
    <source>
        <dbReference type="SAM" id="SignalP"/>
    </source>
</evidence>